<evidence type="ECO:0000313" key="2">
    <source>
        <dbReference type="Proteomes" id="UP001595798"/>
    </source>
</evidence>
<comment type="caution">
    <text evidence="1">The sequence shown here is derived from an EMBL/GenBank/DDBJ whole genome shotgun (WGS) entry which is preliminary data.</text>
</comment>
<dbReference type="SUPFAM" id="SSF46955">
    <property type="entry name" value="Putative DNA-binding domain"/>
    <property type="match status" value="1"/>
</dbReference>
<proteinExistence type="predicted"/>
<dbReference type="InterPro" id="IPR038137">
    <property type="entry name" value="Excisionase-like_sf"/>
</dbReference>
<dbReference type="Proteomes" id="UP001595798">
    <property type="component" value="Unassembled WGS sequence"/>
</dbReference>
<dbReference type="Gene3D" id="1.10.1660.20">
    <property type="match status" value="1"/>
</dbReference>
<dbReference type="InterPro" id="IPR009061">
    <property type="entry name" value="DNA-bd_dom_put_sf"/>
</dbReference>
<protein>
    <submittedName>
        <fullName evidence="1">DNA-binding protein</fullName>
    </submittedName>
</protein>
<keyword evidence="1" id="KW-0238">DNA-binding</keyword>
<gene>
    <name evidence="1" type="ORF">ACFOZ5_11365</name>
</gene>
<name>A0ABV8QHX8_9GAMM</name>
<sequence>MAKLKPLETWRNETFDEPRPTLRACQKWAKGGHIVGARKVGYLWFVDPEKYNAATGNPLIDRVMAN</sequence>
<organism evidence="1 2">
    <name type="scientific">Marinobacter lacisalsi</name>
    <dbReference type="NCBI Taxonomy" id="475979"/>
    <lineage>
        <taxon>Bacteria</taxon>
        <taxon>Pseudomonadati</taxon>
        <taxon>Pseudomonadota</taxon>
        <taxon>Gammaproteobacteria</taxon>
        <taxon>Pseudomonadales</taxon>
        <taxon>Marinobacteraceae</taxon>
        <taxon>Marinobacter</taxon>
    </lineage>
</organism>
<reference evidence="2" key="1">
    <citation type="journal article" date="2019" name="Int. J. Syst. Evol. Microbiol.">
        <title>The Global Catalogue of Microorganisms (GCM) 10K type strain sequencing project: providing services to taxonomists for standard genome sequencing and annotation.</title>
        <authorList>
            <consortium name="The Broad Institute Genomics Platform"/>
            <consortium name="The Broad Institute Genome Sequencing Center for Infectious Disease"/>
            <person name="Wu L."/>
            <person name="Ma J."/>
        </authorList>
    </citation>
    <scope>NUCLEOTIDE SEQUENCE [LARGE SCALE GENOMIC DNA]</scope>
    <source>
        <strain evidence="2">CECT 7297</strain>
    </source>
</reference>
<accession>A0ABV8QHX8</accession>
<dbReference type="GO" id="GO:0003677">
    <property type="term" value="F:DNA binding"/>
    <property type="evidence" value="ECO:0007669"/>
    <property type="project" value="UniProtKB-KW"/>
</dbReference>
<evidence type="ECO:0000313" key="1">
    <source>
        <dbReference type="EMBL" id="MFC4259629.1"/>
    </source>
</evidence>
<dbReference type="EMBL" id="JBHSDI010000014">
    <property type="protein sequence ID" value="MFC4259629.1"/>
    <property type="molecule type" value="Genomic_DNA"/>
</dbReference>
<keyword evidence="2" id="KW-1185">Reference proteome</keyword>
<dbReference type="RefSeq" id="WP_379887350.1">
    <property type="nucleotide sequence ID" value="NZ_JBHSDI010000014.1"/>
</dbReference>